<dbReference type="InterPro" id="IPR014729">
    <property type="entry name" value="Rossmann-like_a/b/a_fold"/>
</dbReference>
<dbReference type="GO" id="GO:0005737">
    <property type="term" value="C:cytoplasm"/>
    <property type="evidence" value="ECO:0007669"/>
    <property type="project" value="UniProtKB-SubCell"/>
</dbReference>
<accession>A0ABC8UMJ6</accession>
<comment type="similarity">
    <text evidence="3">Belongs to the CTU2/NCS2 family.</text>
</comment>
<sequence length="470" mass="51227">MACSSATCQSGCYKDTGEVEQETKKNESANGIVYSGNGDNHLHNLCLKCKVNEAIVAAGGGGGGDGGRFCAECFRSNLFGKFRFAVTSNAMISSSDNVLVAFSGGPSSRVALQFVHEMQHKALKNFDASRDRSLPVFGVGVAFIDETAIYLVPSHDYDKSIQDMKLIVSNVAPPKKEFHVAPIESIYSSDSSDGRDQLKELLNAVSDVTGKEDLLVHLRMLALQKIALEKGYTKLVLGSCTSRLACHVITATVKGQGYSLAGDIQYVDARWQVPVVLPLRDCLTQEVDMLCSLDSLRTVEVFNGPRSGINGLVSSFVKLLQEENPSRECTIVRTAGKLTPFHFNRIPEIDDFNVQLASRRRQKKFNLKNNESLPPELFCPICNSPLNKSDFLSSSSSQNGQISAEIFGAKCCGSCQFQILPKESSSMEHFVSQLPPAIVTQAKKGGFGNQIWLREQIQDCLLSDSEDGTP</sequence>
<evidence type="ECO:0000313" key="5">
    <source>
        <dbReference type="Proteomes" id="UP001642360"/>
    </source>
</evidence>
<organism evidence="4 5">
    <name type="scientific">Ilex paraguariensis</name>
    <name type="common">yerba mate</name>
    <dbReference type="NCBI Taxonomy" id="185542"/>
    <lineage>
        <taxon>Eukaryota</taxon>
        <taxon>Viridiplantae</taxon>
        <taxon>Streptophyta</taxon>
        <taxon>Embryophyta</taxon>
        <taxon>Tracheophyta</taxon>
        <taxon>Spermatophyta</taxon>
        <taxon>Magnoliopsida</taxon>
        <taxon>eudicotyledons</taxon>
        <taxon>Gunneridae</taxon>
        <taxon>Pentapetalae</taxon>
        <taxon>asterids</taxon>
        <taxon>campanulids</taxon>
        <taxon>Aquifoliales</taxon>
        <taxon>Aquifoliaceae</taxon>
        <taxon>Ilex</taxon>
    </lineage>
</organism>
<dbReference type="HAMAP" id="MF_03054">
    <property type="entry name" value="CTU2"/>
    <property type="match status" value="1"/>
</dbReference>
<comment type="pathway">
    <text evidence="3">tRNA modification; 5-methoxycarbonylmethyl-2-thiouridine-tRNA biosynthesis.</text>
</comment>
<keyword evidence="5" id="KW-1185">Reference proteome</keyword>
<evidence type="ECO:0000256" key="3">
    <source>
        <dbReference type="HAMAP-Rule" id="MF_03054"/>
    </source>
</evidence>
<dbReference type="AlphaFoldDB" id="A0ABC8UMJ6"/>
<dbReference type="InterPro" id="IPR019407">
    <property type="entry name" value="CTU2"/>
</dbReference>
<comment type="subcellular location">
    <subcellularLocation>
        <location evidence="3">Cytoplasm</location>
    </subcellularLocation>
</comment>
<dbReference type="GO" id="GO:0034227">
    <property type="term" value="P:tRNA thio-modification"/>
    <property type="evidence" value="ECO:0007669"/>
    <property type="project" value="UniProtKB-UniRule"/>
</dbReference>
<protein>
    <recommendedName>
        <fullName evidence="3">Cytoplasmic tRNA 2-thiolation protein 2</fullName>
    </recommendedName>
</protein>
<dbReference type="EMBL" id="CAUOFW020008295">
    <property type="protein sequence ID" value="CAK9182298.1"/>
    <property type="molecule type" value="Genomic_DNA"/>
</dbReference>
<dbReference type="Gene3D" id="3.40.50.620">
    <property type="entry name" value="HUPs"/>
    <property type="match status" value="1"/>
</dbReference>
<evidence type="ECO:0000313" key="4">
    <source>
        <dbReference type="EMBL" id="CAK9182298.1"/>
    </source>
</evidence>
<dbReference type="PANTHER" id="PTHR20882:SF14">
    <property type="entry name" value="CYTOPLASMIC TRNA 2-THIOLATION PROTEIN 2"/>
    <property type="match status" value="1"/>
</dbReference>
<keyword evidence="1 3" id="KW-0963">Cytoplasm</keyword>
<keyword evidence="2 3" id="KW-0819">tRNA processing</keyword>
<dbReference type="GO" id="GO:0002098">
    <property type="term" value="P:tRNA wobble uridine modification"/>
    <property type="evidence" value="ECO:0007669"/>
    <property type="project" value="UniProtKB-UniRule"/>
</dbReference>
<dbReference type="GO" id="GO:0032447">
    <property type="term" value="P:protein urmylation"/>
    <property type="evidence" value="ECO:0007669"/>
    <property type="project" value="UniProtKB-UniRule"/>
</dbReference>
<evidence type="ECO:0000256" key="1">
    <source>
        <dbReference type="ARBA" id="ARBA00022490"/>
    </source>
</evidence>
<dbReference type="GO" id="GO:0016779">
    <property type="term" value="F:nucleotidyltransferase activity"/>
    <property type="evidence" value="ECO:0007669"/>
    <property type="project" value="UniProtKB-UniRule"/>
</dbReference>
<evidence type="ECO:0000256" key="2">
    <source>
        <dbReference type="ARBA" id="ARBA00022694"/>
    </source>
</evidence>
<reference evidence="4 5" key="1">
    <citation type="submission" date="2024-02" db="EMBL/GenBank/DDBJ databases">
        <authorList>
            <person name="Vignale AGUSTIN F."/>
            <person name="Sosa J E."/>
            <person name="Modenutti C."/>
        </authorList>
    </citation>
    <scope>NUCLEOTIDE SEQUENCE [LARGE SCALE GENOMIC DNA]</scope>
</reference>
<gene>
    <name evidence="4" type="ORF">ILEXP_LOCUS52436</name>
</gene>
<dbReference type="Proteomes" id="UP001642360">
    <property type="component" value="Unassembled WGS sequence"/>
</dbReference>
<comment type="caution">
    <text evidence="4">The sequence shown here is derived from an EMBL/GenBank/DDBJ whole genome shotgun (WGS) entry which is preliminary data.</text>
</comment>
<comment type="function">
    <text evidence="3">Plays a central role in 2-thiolation of mcm(5)S(2)U at tRNA wobble positions of tRNA(Lys), tRNA(Glu) and tRNA(Gln). May act by forming a heterodimer with NCS6/CTU1 that ligates sulfur from thiocarboxylated URM1 onto the uridine of tRNAs at wobble position.</text>
</comment>
<dbReference type="PANTHER" id="PTHR20882">
    <property type="entry name" value="CYTOPLASMIC TRNA 2-THIOLATION PROTEIN 2"/>
    <property type="match status" value="1"/>
</dbReference>
<dbReference type="SUPFAM" id="SSF52402">
    <property type="entry name" value="Adenine nucleotide alpha hydrolases-like"/>
    <property type="match status" value="1"/>
</dbReference>
<name>A0ABC8UMJ6_9AQUA</name>
<proteinExistence type="inferred from homology"/>